<reference evidence="2" key="1">
    <citation type="journal article" date="2023" name="Mol. Phylogenet. Evol.">
        <title>Genome-scale phylogeny and comparative genomics of the fungal order Sordariales.</title>
        <authorList>
            <person name="Hensen N."/>
            <person name="Bonometti L."/>
            <person name="Westerberg I."/>
            <person name="Brannstrom I.O."/>
            <person name="Guillou S."/>
            <person name="Cros-Aarteil S."/>
            <person name="Calhoun S."/>
            <person name="Haridas S."/>
            <person name="Kuo A."/>
            <person name="Mondo S."/>
            <person name="Pangilinan J."/>
            <person name="Riley R."/>
            <person name="LaButti K."/>
            <person name="Andreopoulos B."/>
            <person name="Lipzen A."/>
            <person name="Chen C."/>
            <person name="Yan M."/>
            <person name="Daum C."/>
            <person name="Ng V."/>
            <person name="Clum A."/>
            <person name="Steindorff A."/>
            <person name="Ohm R.A."/>
            <person name="Martin F."/>
            <person name="Silar P."/>
            <person name="Natvig D.O."/>
            <person name="Lalanne C."/>
            <person name="Gautier V."/>
            <person name="Ament-Velasquez S.L."/>
            <person name="Kruys A."/>
            <person name="Hutchinson M.I."/>
            <person name="Powell A.J."/>
            <person name="Barry K."/>
            <person name="Miller A.N."/>
            <person name="Grigoriev I.V."/>
            <person name="Debuchy R."/>
            <person name="Gladieux P."/>
            <person name="Hiltunen Thoren M."/>
            <person name="Johannesson H."/>
        </authorList>
    </citation>
    <scope>NUCLEOTIDE SEQUENCE</scope>
    <source>
        <strain evidence="2">CBS 123565</strain>
    </source>
</reference>
<evidence type="ECO:0000256" key="1">
    <source>
        <dbReference type="SAM" id="MobiDB-lite"/>
    </source>
</evidence>
<feature type="region of interest" description="Disordered" evidence="1">
    <location>
        <begin position="67"/>
        <end position="108"/>
    </location>
</feature>
<feature type="compositionally biased region" description="Basic residues" evidence="1">
    <location>
        <begin position="69"/>
        <end position="83"/>
    </location>
</feature>
<protein>
    <submittedName>
        <fullName evidence="2">Uncharacterized protein</fullName>
    </submittedName>
</protein>
<dbReference type="AlphaFoldDB" id="A0AAN6UIC9"/>
<dbReference type="Proteomes" id="UP001304895">
    <property type="component" value="Unassembled WGS sequence"/>
</dbReference>
<evidence type="ECO:0000313" key="2">
    <source>
        <dbReference type="EMBL" id="KAK4133547.1"/>
    </source>
</evidence>
<name>A0AAN6UIC9_9PEZI</name>
<comment type="caution">
    <text evidence="2">The sequence shown here is derived from an EMBL/GenBank/DDBJ whole genome shotgun (WGS) entry which is preliminary data.</text>
</comment>
<dbReference type="EMBL" id="MU853412">
    <property type="protein sequence ID" value="KAK4133547.1"/>
    <property type="molecule type" value="Genomic_DNA"/>
</dbReference>
<keyword evidence="3" id="KW-1185">Reference proteome</keyword>
<evidence type="ECO:0000313" key="3">
    <source>
        <dbReference type="Proteomes" id="UP001304895"/>
    </source>
</evidence>
<organism evidence="2 3">
    <name type="scientific">Trichocladium antarcticum</name>
    <dbReference type="NCBI Taxonomy" id="1450529"/>
    <lineage>
        <taxon>Eukaryota</taxon>
        <taxon>Fungi</taxon>
        <taxon>Dikarya</taxon>
        <taxon>Ascomycota</taxon>
        <taxon>Pezizomycotina</taxon>
        <taxon>Sordariomycetes</taxon>
        <taxon>Sordariomycetidae</taxon>
        <taxon>Sordariales</taxon>
        <taxon>Chaetomiaceae</taxon>
        <taxon>Trichocladium</taxon>
    </lineage>
</organism>
<accession>A0AAN6UIC9</accession>
<gene>
    <name evidence="2" type="ORF">BT67DRAFT_53515</name>
</gene>
<sequence>MVWGSGLLSPGALSTRNAWPSEVVPRAMVIETASPFRNENLTTGTRSGVEAGQSGVVHSSCRALANARANHRPAKRLPRRNWAGRRIPWPGPAGPASPGHHQGPKDRLTAQGKRGYRELNIRIQDSATGLVRSRTSTRESIGRMLSQGFVRLQDSDVQV</sequence>
<proteinExistence type="predicted"/>
<reference evidence="2" key="2">
    <citation type="submission" date="2023-05" db="EMBL/GenBank/DDBJ databases">
        <authorList>
            <consortium name="Lawrence Berkeley National Laboratory"/>
            <person name="Steindorff A."/>
            <person name="Hensen N."/>
            <person name="Bonometti L."/>
            <person name="Westerberg I."/>
            <person name="Brannstrom I.O."/>
            <person name="Guillou S."/>
            <person name="Cros-Aarteil S."/>
            <person name="Calhoun S."/>
            <person name="Haridas S."/>
            <person name="Kuo A."/>
            <person name="Mondo S."/>
            <person name="Pangilinan J."/>
            <person name="Riley R."/>
            <person name="Labutti K."/>
            <person name="Andreopoulos B."/>
            <person name="Lipzen A."/>
            <person name="Chen C."/>
            <person name="Yanf M."/>
            <person name="Daum C."/>
            <person name="Ng V."/>
            <person name="Clum A."/>
            <person name="Ohm R."/>
            <person name="Martin F."/>
            <person name="Silar P."/>
            <person name="Natvig D."/>
            <person name="Lalanne C."/>
            <person name="Gautier V."/>
            <person name="Ament-Velasquez S.L."/>
            <person name="Kruys A."/>
            <person name="Hutchinson M.I."/>
            <person name="Powell A.J."/>
            <person name="Barry K."/>
            <person name="Miller A.N."/>
            <person name="Grigoriev I.V."/>
            <person name="Debuchy R."/>
            <person name="Gladieux P."/>
            <person name="Thoren M.H."/>
            <person name="Johannesson H."/>
        </authorList>
    </citation>
    <scope>NUCLEOTIDE SEQUENCE</scope>
    <source>
        <strain evidence="2">CBS 123565</strain>
    </source>
</reference>